<comment type="caution">
    <text evidence="1">The sequence shown here is derived from an EMBL/GenBank/DDBJ whole genome shotgun (WGS) entry which is preliminary data.</text>
</comment>
<evidence type="ECO:0000313" key="2">
    <source>
        <dbReference type="Proteomes" id="UP000266723"/>
    </source>
</evidence>
<proteinExistence type="predicted"/>
<name>A0ABQ7CJ00_BRACR</name>
<dbReference type="EMBL" id="QGKV02000832">
    <property type="protein sequence ID" value="KAF3552201.1"/>
    <property type="molecule type" value="Genomic_DNA"/>
</dbReference>
<protein>
    <submittedName>
        <fullName evidence="1">Uncharacterized protein</fullName>
    </submittedName>
</protein>
<organism evidence="1 2">
    <name type="scientific">Brassica cretica</name>
    <name type="common">Mustard</name>
    <dbReference type="NCBI Taxonomy" id="69181"/>
    <lineage>
        <taxon>Eukaryota</taxon>
        <taxon>Viridiplantae</taxon>
        <taxon>Streptophyta</taxon>
        <taxon>Embryophyta</taxon>
        <taxon>Tracheophyta</taxon>
        <taxon>Spermatophyta</taxon>
        <taxon>Magnoliopsida</taxon>
        <taxon>eudicotyledons</taxon>
        <taxon>Gunneridae</taxon>
        <taxon>Pentapetalae</taxon>
        <taxon>rosids</taxon>
        <taxon>malvids</taxon>
        <taxon>Brassicales</taxon>
        <taxon>Brassicaceae</taxon>
        <taxon>Brassiceae</taxon>
        <taxon>Brassica</taxon>
    </lineage>
</organism>
<sequence>MPPPRIETHGFLREDALRRRLVFRKRKTTVMSSWKCFLTPLSICHAVQSMGLVTGSGSQYFVFNGFLLNSDTHLPWIGA</sequence>
<gene>
    <name evidence="1" type="ORF">DY000_02005461</name>
</gene>
<evidence type="ECO:0000313" key="1">
    <source>
        <dbReference type="EMBL" id="KAF3552201.1"/>
    </source>
</evidence>
<keyword evidence="2" id="KW-1185">Reference proteome</keyword>
<dbReference type="Proteomes" id="UP000266723">
    <property type="component" value="Unassembled WGS sequence"/>
</dbReference>
<reference evidence="1 2" key="1">
    <citation type="journal article" date="2020" name="BMC Genomics">
        <title>Intraspecific diversification of the crop wild relative Brassica cretica Lam. using demographic model selection.</title>
        <authorList>
            <person name="Kioukis A."/>
            <person name="Michalopoulou V.A."/>
            <person name="Briers L."/>
            <person name="Pirintsos S."/>
            <person name="Studholme D.J."/>
            <person name="Pavlidis P."/>
            <person name="Sarris P.F."/>
        </authorList>
    </citation>
    <scope>NUCLEOTIDE SEQUENCE [LARGE SCALE GENOMIC DNA]</scope>
    <source>
        <strain evidence="2">cv. PFS-1207/04</strain>
    </source>
</reference>
<accession>A0ABQ7CJ00</accession>